<sequence length="308" mass="35355">MKIMREVIFWKNATGFLREEGRLLTLDRHLFFSKHQEIFRRRPLLEGRTGGAGGGVRTVHMFPPKQYKKNLQHLGTSQLATPPSHMRVPISLEQQGSLPSSSPSGDLLFLSKEQDEKTNEKREEEHSSPYSYHTSPSETSSLLSSSTSSLRHSSSLSLREGFSQDGPLGTPASLQDERRCSDTRNPRPWSTSPSSTSSVTVAFCPVMQQEQASRKTSRAVEKHQEKEEESSRGQIEQVYKIVQELNNTRRWYHHQIWHAMTSRNWALLDSLFSQFLENGFHYDEVTYTLKLFSFLLSHRTPSENVRPF</sequence>
<dbReference type="OrthoDB" id="359249at2759"/>
<gene>
    <name evidence="2" type="ORF">CSUI_003465</name>
</gene>
<comment type="caution">
    <text evidence="2">The sequence shown here is derived from an EMBL/GenBank/DDBJ whole genome shotgun (WGS) entry which is preliminary data.</text>
</comment>
<evidence type="ECO:0000313" key="3">
    <source>
        <dbReference type="Proteomes" id="UP000221165"/>
    </source>
</evidence>
<feature type="region of interest" description="Disordered" evidence="1">
    <location>
        <begin position="210"/>
        <end position="231"/>
    </location>
</feature>
<dbReference type="AlphaFoldDB" id="A0A2C6L4Z1"/>
<dbReference type="Proteomes" id="UP000221165">
    <property type="component" value="Unassembled WGS sequence"/>
</dbReference>
<feature type="compositionally biased region" description="Basic and acidic residues" evidence="1">
    <location>
        <begin position="175"/>
        <end position="185"/>
    </location>
</feature>
<accession>A0A2C6L4Z1</accession>
<feature type="compositionally biased region" description="Low complexity" evidence="1">
    <location>
        <begin position="128"/>
        <end position="158"/>
    </location>
</feature>
<protein>
    <submittedName>
        <fullName evidence="2">Uncharacterized protein</fullName>
    </submittedName>
</protein>
<dbReference type="VEuPathDB" id="ToxoDB:CSUI_003465"/>
<dbReference type="EMBL" id="MIGC01001551">
    <property type="protein sequence ID" value="PHJ22674.1"/>
    <property type="molecule type" value="Genomic_DNA"/>
</dbReference>
<feature type="compositionally biased region" description="Basic and acidic residues" evidence="1">
    <location>
        <begin position="218"/>
        <end position="231"/>
    </location>
</feature>
<reference evidence="2 3" key="1">
    <citation type="journal article" date="2017" name="Int. J. Parasitol.">
        <title>The genome of the protozoan parasite Cystoisospora suis and a reverse vaccinology approach to identify vaccine candidates.</title>
        <authorList>
            <person name="Palmieri N."/>
            <person name="Shrestha A."/>
            <person name="Ruttkowski B."/>
            <person name="Beck T."/>
            <person name="Vogl C."/>
            <person name="Tomley F."/>
            <person name="Blake D.P."/>
            <person name="Joachim A."/>
        </authorList>
    </citation>
    <scope>NUCLEOTIDE SEQUENCE [LARGE SCALE GENOMIC DNA]</scope>
    <source>
        <strain evidence="2 3">Wien I</strain>
    </source>
</reference>
<dbReference type="GeneID" id="94426874"/>
<organism evidence="2 3">
    <name type="scientific">Cystoisospora suis</name>
    <dbReference type="NCBI Taxonomy" id="483139"/>
    <lineage>
        <taxon>Eukaryota</taxon>
        <taxon>Sar</taxon>
        <taxon>Alveolata</taxon>
        <taxon>Apicomplexa</taxon>
        <taxon>Conoidasida</taxon>
        <taxon>Coccidia</taxon>
        <taxon>Eucoccidiorida</taxon>
        <taxon>Eimeriorina</taxon>
        <taxon>Sarcocystidae</taxon>
        <taxon>Cystoisospora</taxon>
    </lineage>
</organism>
<keyword evidence="3" id="KW-1185">Reference proteome</keyword>
<name>A0A2C6L4Z1_9APIC</name>
<feature type="compositionally biased region" description="Basic and acidic residues" evidence="1">
    <location>
        <begin position="114"/>
        <end position="127"/>
    </location>
</feature>
<evidence type="ECO:0000256" key="1">
    <source>
        <dbReference type="SAM" id="MobiDB-lite"/>
    </source>
</evidence>
<proteinExistence type="predicted"/>
<feature type="region of interest" description="Disordered" evidence="1">
    <location>
        <begin position="114"/>
        <end position="197"/>
    </location>
</feature>
<dbReference type="RefSeq" id="XP_067924351.1">
    <property type="nucleotide sequence ID" value="XM_068063663.1"/>
</dbReference>
<evidence type="ECO:0000313" key="2">
    <source>
        <dbReference type="EMBL" id="PHJ22674.1"/>
    </source>
</evidence>